<evidence type="ECO:0000256" key="10">
    <source>
        <dbReference type="SAM" id="MobiDB-lite"/>
    </source>
</evidence>
<feature type="compositionally biased region" description="Low complexity" evidence="10">
    <location>
        <begin position="25"/>
        <end position="37"/>
    </location>
</feature>
<dbReference type="PROSITE" id="PS00690">
    <property type="entry name" value="DEAH_ATP_HELICASE"/>
    <property type="match status" value="1"/>
</dbReference>
<dbReference type="GO" id="GO:0003723">
    <property type="term" value="F:RNA binding"/>
    <property type="evidence" value="ECO:0007669"/>
    <property type="project" value="TreeGrafter"/>
</dbReference>
<feature type="region of interest" description="Disordered" evidence="10">
    <location>
        <begin position="1"/>
        <end position="73"/>
    </location>
</feature>
<evidence type="ECO:0000313" key="13">
    <source>
        <dbReference type="EMBL" id="CAG9331782.1"/>
    </source>
</evidence>
<feature type="domain" description="Helicase ATP-binding" evidence="11">
    <location>
        <begin position="304"/>
        <end position="467"/>
    </location>
</feature>
<keyword evidence="14" id="KW-1185">Reference proteome</keyword>
<accession>A0AAU9K219</accession>
<dbReference type="Pfam" id="PF21010">
    <property type="entry name" value="HA2_C"/>
    <property type="match status" value="1"/>
</dbReference>
<comment type="caution">
    <text evidence="13">The sequence shown here is derived from an EMBL/GenBank/DDBJ whole genome shotgun (WGS) entry which is preliminary data.</text>
</comment>
<dbReference type="EC" id="3.6.4.13" evidence="1"/>
<comment type="similarity">
    <text evidence="8">Belongs to the DEAD box helicase family. DEAH subfamily. PRP16 sub-subfamily.</text>
</comment>
<name>A0AAU9K219_9CILI</name>
<feature type="compositionally biased region" description="Basic residues" evidence="10">
    <location>
        <begin position="1"/>
        <end position="24"/>
    </location>
</feature>
<dbReference type="Pfam" id="PF00270">
    <property type="entry name" value="DEAD"/>
    <property type="match status" value="1"/>
</dbReference>
<evidence type="ECO:0000313" key="14">
    <source>
        <dbReference type="Proteomes" id="UP001162131"/>
    </source>
</evidence>
<keyword evidence="2" id="KW-0507">mRNA processing</keyword>
<dbReference type="SMART" id="SM00847">
    <property type="entry name" value="HA2"/>
    <property type="match status" value="1"/>
</dbReference>
<sequence length="978" mass="112008">MEFKKPHSVRSHKNSHSRSPRRHSSSSTSFSNSRNARLGSTPLYFKGTPGVKLGDRTPTRETPRRDEPHSDYGPEYRALEWESRQVVDYEWYDCDEGGFLMKGEDEFAYREDFYQAPTKKGMNLGSLKKLERSQDNDKWELNRMVSSGTIRLNHAEEDNEDEEENRVILMVHNTKPPFLDGRIVFTTQMEPIQVVKNPQSDIAILARKGSTVVKVVRERNERNKMRDKFWDISGTSLGNLLGVQKEEEIDTTRYDDEGNFDYKADSQYAKSMKNFEAISDFARSKTVKQQREYLPIFSVRDELLNVIRENRIVIIVGETGSGKTTQLTQYLYEEGYTKYGVIGCTQPRRVAAVSVAKRVSEEMSCKLGEIVGYAIRFEDCTSENTVLKYMTDGVLLRESLNEADLDQYSAIIMDEAHERSLHTDVLFGILKKIVARRRDLRLIITSATMNAQKFSEFFGGAPIYSIPGRTFPVDTIFSKTPVDDYVDMAVKQAIAIHLQQPPGDILIFMTGQEDIMATCVLLNERIAELGTAAPKIKVLPIYSQLPSENQAKIFEKSDIRKCVVATNIAETSLTVDGVKYVIDTGFCKLKVFNPKIGMDALQITPISQANANQRQGRAGRTGPGICYRLYTDTIYREDLLENNIPEIQRTNLANVVLLLKSLNIDNLLQFDFMDPPPQDNILNSMYQLWILGALNDTGGLTDLGKKMVEFPLDPPLSKMLLESEKYRCTSELLTIVSMLSVPSVFYRPKDRETDADSAREKFFVPESDHLTLLNVYNQWKNNGYRSDWANEHFIHVKALRKVREVRAQLLDIMNSLRIEEMSCGNNWDMVRKVIASGYFHNSAKIKGIGEYVNMRTGIPCILHPSSALFSLGYTPDYIVYHELTMTSREYMQYVTAVDPYWLAELGPMFFSTKDTFREIDRKRRNEKKMQAEEDMKRIQSTLLNQTQSVEPQRRIHSEIIMPGREKTPKRTPRIHPGI</sequence>
<dbReference type="SMART" id="SM00487">
    <property type="entry name" value="DEXDc"/>
    <property type="match status" value="1"/>
</dbReference>
<dbReference type="InterPro" id="IPR002464">
    <property type="entry name" value="DNA/RNA_helicase_DEAH_CS"/>
</dbReference>
<dbReference type="GO" id="GO:0003724">
    <property type="term" value="F:RNA helicase activity"/>
    <property type="evidence" value="ECO:0007669"/>
    <property type="project" value="UniProtKB-EC"/>
</dbReference>
<dbReference type="InterPro" id="IPR003593">
    <property type="entry name" value="AAA+_ATPase"/>
</dbReference>
<proteinExistence type="inferred from homology"/>
<feature type="compositionally biased region" description="Basic and acidic residues" evidence="10">
    <location>
        <begin position="53"/>
        <end position="73"/>
    </location>
</feature>
<dbReference type="Pfam" id="PF04408">
    <property type="entry name" value="WHD_HA2"/>
    <property type="match status" value="1"/>
</dbReference>
<evidence type="ECO:0000259" key="12">
    <source>
        <dbReference type="PROSITE" id="PS51194"/>
    </source>
</evidence>
<protein>
    <recommendedName>
        <fullName evidence="1">RNA helicase</fullName>
        <ecNumber evidence="1">3.6.4.13</ecNumber>
    </recommendedName>
</protein>
<evidence type="ECO:0000256" key="1">
    <source>
        <dbReference type="ARBA" id="ARBA00012552"/>
    </source>
</evidence>
<evidence type="ECO:0000256" key="7">
    <source>
        <dbReference type="ARBA" id="ARBA00023187"/>
    </source>
</evidence>
<evidence type="ECO:0000256" key="2">
    <source>
        <dbReference type="ARBA" id="ARBA00022664"/>
    </source>
</evidence>
<dbReference type="Gene3D" id="1.20.120.1080">
    <property type="match status" value="1"/>
</dbReference>
<dbReference type="PROSITE" id="PS51194">
    <property type="entry name" value="HELICASE_CTER"/>
    <property type="match status" value="1"/>
</dbReference>
<dbReference type="InterPro" id="IPR011545">
    <property type="entry name" value="DEAD/DEAH_box_helicase_dom"/>
</dbReference>
<organism evidence="13 14">
    <name type="scientific">Blepharisma stoltei</name>
    <dbReference type="NCBI Taxonomy" id="1481888"/>
    <lineage>
        <taxon>Eukaryota</taxon>
        <taxon>Sar</taxon>
        <taxon>Alveolata</taxon>
        <taxon>Ciliophora</taxon>
        <taxon>Postciliodesmatophora</taxon>
        <taxon>Heterotrichea</taxon>
        <taxon>Heterotrichida</taxon>
        <taxon>Blepharismidae</taxon>
        <taxon>Blepharisma</taxon>
    </lineage>
</organism>
<evidence type="ECO:0000256" key="6">
    <source>
        <dbReference type="ARBA" id="ARBA00022840"/>
    </source>
</evidence>
<keyword evidence="5" id="KW-0347">Helicase</keyword>
<dbReference type="InterPro" id="IPR011709">
    <property type="entry name" value="DEAD-box_helicase_OB_fold"/>
</dbReference>
<feature type="domain" description="Helicase C-terminal" evidence="12">
    <location>
        <begin position="481"/>
        <end position="663"/>
    </location>
</feature>
<dbReference type="SMART" id="SM00382">
    <property type="entry name" value="AAA"/>
    <property type="match status" value="1"/>
</dbReference>
<keyword evidence="4" id="KW-0378">Hydrolase</keyword>
<gene>
    <name evidence="13" type="ORF">BSTOLATCC_MIC53843</name>
</gene>
<evidence type="ECO:0000256" key="3">
    <source>
        <dbReference type="ARBA" id="ARBA00022741"/>
    </source>
</evidence>
<dbReference type="InterPro" id="IPR007502">
    <property type="entry name" value="Helicase-assoc_dom"/>
</dbReference>
<dbReference type="GO" id="GO:0016787">
    <property type="term" value="F:hydrolase activity"/>
    <property type="evidence" value="ECO:0007669"/>
    <property type="project" value="UniProtKB-KW"/>
</dbReference>
<dbReference type="CDD" id="cd18791">
    <property type="entry name" value="SF2_C_RHA"/>
    <property type="match status" value="1"/>
</dbReference>
<dbReference type="SUPFAM" id="SSF52540">
    <property type="entry name" value="P-loop containing nucleoside triphosphate hydrolases"/>
    <property type="match status" value="1"/>
</dbReference>
<evidence type="ECO:0000259" key="11">
    <source>
        <dbReference type="PROSITE" id="PS51192"/>
    </source>
</evidence>
<keyword evidence="3" id="KW-0547">Nucleotide-binding</keyword>
<dbReference type="InterPro" id="IPR027417">
    <property type="entry name" value="P-loop_NTPase"/>
</dbReference>
<dbReference type="Gene3D" id="3.40.50.300">
    <property type="entry name" value="P-loop containing nucleotide triphosphate hydrolases"/>
    <property type="match status" value="2"/>
</dbReference>
<dbReference type="FunFam" id="3.40.50.300:FF:000007">
    <property type="entry name" value="Pre-mRNA-splicing factor ATP-dependent RNA helicase"/>
    <property type="match status" value="1"/>
</dbReference>
<evidence type="ECO:0000256" key="8">
    <source>
        <dbReference type="ARBA" id="ARBA00038040"/>
    </source>
</evidence>
<dbReference type="PROSITE" id="PS51192">
    <property type="entry name" value="HELICASE_ATP_BIND_1"/>
    <property type="match status" value="1"/>
</dbReference>
<keyword evidence="7" id="KW-0508">mRNA splicing</keyword>
<dbReference type="FunFam" id="3.40.50.300:FF:000615">
    <property type="entry name" value="pre-mRNA-splicing factor ATP-dependent RNA helicase DEAH7"/>
    <property type="match status" value="1"/>
</dbReference>
<dbReference type="Proteomes" id="UP001162131">
    <property type="component" value="Unassembled WGS sequence"/>
</dbReference>
<dbReference type="GO" id="GO:0005524">
    <property type="term" value="F:ATP binding"/>
    <property type="evidence" value="ECO:0007669"/>
    <property type="project" value="UniProtKB-KW"/>
</dbReference>
<reference evidence="13" key="1">
    <citation type="submission" date="2021-09" db="EMBL/GenBank/DDBJ databases">
        <authorList>
            <consortium name="AG Swart"/>
            <person name="Singh M."/>
            <person name="Singh A."/>
            <person name="Seah K."/>
            <person name="Emmerich C."/>
        </authorList>
    </citation>
    <scope>NUCLEOTIDE SEQUENCE</scope>
    <source>
        <strain evidence="13">ATCC30299</strain>
    </source>
</reference>
<dbReference type="Pfam" id="PF00271">
    <property type="entry name" value="Helicase_C"/>
    <property type="match status" value="1"/>
</dbReference>
<dbReference type="AlphaFoldDB" id="A0AAU9K219"/>
<dbReference type="SMART" id="SM00490">
    <property type="entry name" value="HELICc"/>
    <property type="match status" value="1"/>
</dbReference>
<dbReference type="GO" id="GO:0008380">
    <property type="term" value="P:RNA splicing"/>
    <property type="evidence" value="ECO:0007669"/>
    <property type="project" value="UniProtKB-KW"/>
</dbReference>
<dbReference type="Pfam" id="PF07717">
    <property type="entry name" value="OB_NTP_bind"/>
    <property type="match status" value="1"/>
</dbReference>
<dbReference type="EMBL" id="CAJZBQ010000053">
    <property type="protein sequence ID" value="CAG9331782.1"/>
    <property type="molecule type" value="Genomic_DNA"/>
</dbReference>
<comment type="catalytic activity">
    <reaction evidence="9">
        <text>ATP + H2O = ADP + phosphate + H(+)</text>
        <dbReference type="Rhea" id="RHEA:13065"/>
        <dbReference type="ChEBI" id="CHEBI:15377"/>
        <dbReference type="ChEBI" id="CHEBI:15378"/>
        <dbReference type="ChEBI" id="CHEBI:30616"/>
        <dbReference type="ChEBI" id="CHEBI:43474"/>
        <dbReference type="ChEBI" id="CHEBI:456216"/>
        <dbReference type="EC" id="3.6.4.13"/>
    </reaction>
</comment>
<dbReference type="PANTHER" id="PTHR18934">
    <property type="entry name" value="ATP-DEPENDENT RNA HELICASE"/>
    <property type="match status" value="1"/>
</dbReference>
<evidence type="ECO:0000256" key="4">
    <source>
        <dbReference type="ARBA" id="ARBA00022801"/>
    </source>
</evidence>
<dbReference type="FunFam" id="1.20.120.1080:FF:000001">
    <property type="entry name" value="Pre-mRNA-splicing factor ATP-dependent RNA helicase"/>
    <property type="match status" value="1"/>
</dbReference>
<dbReference type="InterPro" id="IPR048333">
    <property type="entry name" value="HA2_WH"/>
</dbReference>
<evidence type="ECO:0000256" key="5">
    <source>
        <dbReference type="ARBA" id="ARBA00022806"/>
    </source>
</evidence>
<dbReference type="InterPro" id="IPR014001">
    <property type="entry name" value="Helicase_ATP-bd"/>
</dbReference>
<dbReference type="PANTHER" id="PTHR18934:SF91">
    <property type="entry name" value="PRE-MRNA-SPLICING FACTOR ATP-DEPENDENT RNA HELICASE PRP16"/>
    <property type="match status" value="1"/>
</dbReference>
<dbReference type="GO" id="GO:0006397">
    <property type="term" value="P:mRNA processing"/>
    <property type="evidence" value="ECO:0007669"/>
    <property type="project" value="UniProtKB-KW"/>
</dbReference>
<evidence type="ECO:0000256" key="9">
    <source>
        <dbReference type="ARBA" id="ARBA00047984"/>
    </source>
</evidence>
<keyword evidence="6" id="KW-0067">ATP-binding</keyword>
<dbReference type="InterPro" id="IPR001650">
    <property type="entry name" value="Helicase_C-like"/>
</dbReference>